<keyword evidence="1" id="KW-0812">Transmembrane</keyword>
<evidence type="ECO:0000256" key="1">
    <source>
        <dbReference type="SAM" id="Phobius"/>
    </source>
</evidence>
<proteinExistence type="predicted"/>
<dbReference type="AlphaFoldDB" id="A0AAV5S9H6"/>
<name>A0AAV5S9H6_9BILA</name>
<evidence type="ECO:0000313" key="2">
    <source>
        <dbReference type="EMBL" id="GMS78917.1"/>
    </source>
</evidence>
<evidence type="ECO:0008006" key="4">
    <source>
        <dbReference type="Google" id="ProtNLM"/>
    </source>
</evidence>
<reference evidence="2" key="1">
    <citation type="submission" date="2023-10" db="EMBL/GenBank/DDBJ databases">
        <title>Genome assembly of Pristionchus species.</title>
        <authorList>
            <person name="Yoshida K."/>
            <person name="Sommer R.J."/>
        </authorList>
    </citation>
    <scope>NUCLEOTIDE SEQUENCE</scope>
    <source>
        <strain evidence="2">RS0144</strain>
    </source>
</reference>
<keyword evidence="1" id="KW-1133">Transmembrane helix</keyword>
<evidence type="ECO:0000313" key="3">
    <source>
        <dbReference type="Proteomes" id="UP001432027"/>
    </source>
</evidence>
<gene>
    <name evidence="2" type="ORF">PENTCL1PPCAC_1092</name>
</gene>
<dbReference type="EMBL" id="BTSX01000001">
    <property type="protein sequence ID" value="GMS78917.1"/>
    <property type="molecule type" value="Genomic_DNA"/>
</dbReference>
<keyword evidence="1" id="KW-0472">Membrane</keyword>
<protein>
    <recommendedName>
        <fullName evidence="4">CX domain-containing protein</fullName>
    </recommendedName>
</protein>
<organism evidence="2 3">
    <name type="scientific">Pristionchus entomophagus</name>
    <dbReference type="NCBI Taxonomy" id="358040"/>
    <lineage>
        <taxon>Eukaryota</taxon>
        <taxon>Metazoa</taxon>
        <taxon>Ecdysozoa</taxon>
        <taxon>Nematoda</taxon>
        <taxon>Chromadorea</taxon>
        <taxon>Rhabditida</taxon>
        <taxon>Rhabditina</taxon>
        <taxon>Diplogasteromorpha</taxon>
        <taxon>Diplogasteroidea</taxon>
        <taxon>Neodiplogasteridae</taxon>
        <taxon>Pristionchus</taxon>
    </lineage>
</organism>
<dbReference type="Proteomes" id="UP001432027">
    <property type="component" value="Unassembled WGS sequence"/>
</dbReference>
<accession>A0AAV5S9H6</accession>
<comment type="caution">
    <text evidence="2">The sequence shown here is derived from an EMBL/GenBank/DDBJ whole genome shotgun (WGS) entry which is preliminary data.</text>
</comment>
<feature type="transmembrane region" description="Helical" evidence="1">
    <location>
        <begin position="122"/>
        <end position="144"/>
    </location>
</feature>
<keyword evidence="3" id="KW-1185">Reference proteome</keyword>
<sequence>MGVPFDLLSSTREHQESVAVPRVSSDSIFWSTTAFDAVPSFLTAQLRSVRLLARPHQSYYVYDGNATILEARTCSMSVGPSEMYDRFHSSSSSSSSSLPDDTNVIYFCSRWCCEPDCCQINASVWLIAFFLLCSLLLYLIHFCADDYRRRELMRRVFKNYRPVRRSNALREKKNSATRPKWRETPKISIDPPTPSITIMLDKENETSFNFINNDIIL</sequence>